<evidence type="ECO:0000256" key="3">
    <source>
        <dbReference type="PROSITE-ProRule" id="PRU00023"/>
    </source>
</evidence>
<dbReference type="PROSITE" id="PS50297">
    <property type="entry name" value="ANK_REP_REGION"/>
    <property type="match status" value="2"/>
</dbReference>
<dbReference type="Pfam" id="PF12796">
    <property type="entry name" value="Ank_2"/>
    <property type="match status" value="1"/>
</dbReference>
<dbReference type="SMART" id="SM00248">
    <property type="entry name" value="ANK"/>
    <property type="match status" value="5"/>
</dbReference>
<accession>A0A7J6SMP2</accession>
<dbReference type="PANTHER" id="PTHR24201">
    <property type="entry name" value="ANK_REP_REGION DOMAIN-CONTAINING PROTEIN"/>
    <property type="match status" value="1"/>
</dbReference>
<dbReference type="InterPro" id="IPR002110">
    <property type="entry name" value="Ankyrin_rpt"/>
</dbReference>
<dbReference type="Gene3D" id="1.25.40.20">
    <property type="entry name" value="Ankyrin repeat-containing domain"/>
    <property type="match status" value="1"/>
</dbReference>
<name>A0A7J6SMP2_PEROL</name>
<feature type="repeat" description="ANK" evidence="3">
    <location>
        <begin position="110"/>
        <end position="140"/>
    </location>
</feature>
<evidence type="ECO:0000256" key="2">
    <source>
        <dbReference type="ARBA" id="ARBA00023043"/>
    </source>
</evidence>
<feature type="repeat" description="ANK" evidence="3">
    <location>
        <begin position="41"/>
        <end position="73"/>
    </location>
</feature>
<dbReference type="SUPFAM" id="SSF48403">
    <property type="entry name" value="Ankyrin repeat"/>
    <property type="match status" value="1"/>
</dbReference>
<dbReference type="Pfam" id="PF00023">
    <property type="entry name" value="Ank"/>
    <property type="match status" value="1"/>
</dbReference>
<feature type="non-terminal residue" evidence="4">
    <location>
        <position position="1"/>
    </location>
</feature>
<evidence type="ECO:0000313" key="4">
    <source>
        <dbReference type="EMBL" id="KAF4733975.1"/>
    </source>
</evidence>
<dbReference type="InterPro" id="IPR036770">
    <property type="entry name" value="Ankyrin_rpt-contain_sf"/>
</dbReference>
<gene>
    <name evidence="4" type="ORF">FOZ63_030664</name>
</gene>
<comment type="caution">
    <text evidence="4">The sequence shown here is derived from an EMBL/GenBank/DDBJ whole genome shotgun (WGS) entry which is preliminary data.</text>
</comment>
<feature type="repeat" description="ANK" evidence="3">
    <location>
        <begin position="74"/>
        <end position="106"/>
    </location>
</feature>
<dbReference type="PROSITE" id="PS50088">
    <property type="entry name" value="ANK_REPEAT"/>
    <property type="match status" value="3"/>
</dbReference>
<reference evidence="4 5" key="1">
    <citation type="submission" date="2020-04" db="EMBL/GenBank/DDBJ databases">
        <title>Perkinsus olseni comparative genomics.</title>
        <authorList>
            <person name="Bogema D.R."/>
        </authorList>
    </citation>
    <scope>NUCLEOTIDE SEQUENCE [LARGE SCALE GENOMIC DNA]</scope>
    <source>
        <strain evidence="4 5">ATCC PRA-207</strain>
    </source>
</reference>
<evidence type="ECO:0000313" key="5">
    <source>
        <dbReference type="Proteomes" id="UP000553632"/>
    </source>
</evidence>
<keyword evidence="5" id="KW-1185">Reference proteome</keyword>
<dbReference type="EMBL" id="JABANO010017158">
    <property type="protein sequence ID" value="KAF4733975.1"/>
    <property type="molecule type" value="Genomic_DNA"/>
</dbReference>
<feature type="non-terminal residue" evidence="4">
    <location>
        <position position="431"/>
    </location>
</feature>
<dbReference type="Proteomes" id="UP000553632">
    <property type="component" value="Unassembled WGS sequence"/>
</dbReference>
<protein>
    <submittedName>
        <fullName evidence="4">Uncharacterized protein</fullName>
    </submittedName>
</protein>
<organism evidence="4 5">
    <name type="scientific">Perkinsus olseni</name>
    <name type="common">Perkinsus atlanticus</name>
    <dbReference type="NCBI Taxonomy" id="32597"/>
    <lineage>
        <taxon>Eukaryota</taxon>
        <taxon>Sar</taxon>
        <taxon>Alveolata</taxon>
        <taxon>Perkinsozoa</taxon>
        <taxon>Perkinsea</taxon>
        <taxon>Perkinsida</taxon>
        <taxon>Perkinsidae</taxon>
        <taxon>Perkinsus</taxon>
    </lineage>
</organism>
<dbReference type="AlphaFoldDB" id="A0A7J6SMP2"/>
<dbReference type="InterPro" id="IPR050776">
    <property type="entry name" value="Ank_Repeat/CDKN_Inhibitor"/>
</dbReference>
<evidence type="ECO:0000256" key="1">
    <source>
        <dbReference type="ARBA" id="ARBA00022737"/>
    </source>
</evidence>
<sequence length="431" mass="46811">GDSESVSTTFSAIYNASKKGAVDKVRKILDAKADPNAQDRTGQRPLLVAAAEGHSDVCRILIERKADVTAVNSLGATALALATNAGHVRAFQALLRSGADVNCRDIWLDTPLIAACRRGHPLPFLALLVDSGADITLRNRYGATAIDVARKAGDVHACKFLSSMVSDDGTTDRDTVPYVPNRDFKIGRTSQQGASGTYRGAGLQWTSTGCIPEVNINRVSPARLRKPPQLDPDESVIVGLSTGQLEPRECIFVDSNGELGSFCCTARPSWPVGSVLLRSNDRSSLPMVGPVGFDKDELYAMLRSHCRAITATSRERAPASTRYHLVLGEVVRIKDISEYMDDAVRLDIRVGPISMEITDVKVEASTEELAGTVESLLHRHDTIMLLQREDSGTHDSFHLLQWLLKPEEKSTIDADRPAFDPTCFVSSLSEL</sequence>
<proteinExistence type="predicted"/>
<keyword evidence="2 3" id="KW-0040">ANK repeat</keyword>
<keyword evidence="1" id="KW-0677">Repeat</keyword>